<reference evidence="2" key="1">
    <citation type="journal article" date="2019" name="J. Mol. Evol.">
        <title>Understanding the Evolution of Mitochondrial Genomes in Phaeophyceae Inferred from Mitogenomes of Ishige okamurae (Ishigeales) and Dictyopteris divaricata (Dictyotales).</title>
        <authorList>
            <person name="Liu F."/>
            <person name="Zhang Y."/>
            <person name="Bi Y."/>
            <person name="Chen W."/>
            <person name="Moejes F.W."/>
        </authorList>
    </citation>
    <scope>NUCLEOTIDE SEQUENCE</scope>
</reference>
<keyword evidence="2" id="KW-0496">Mitochondrion</keyword>
<geneLocation type="mitochondrion" evidence="2"/>
<dbReference type="RefSeq" id="YP_009672657.1">
    <property type="nucleotide sequence ID" value="NC_043845.1"/>
</dbReference>
<dbReference type="GeneID" id="40880718"/>
<dbReference type="EMBL" id="MG940856">
    <property type="protein sequence ID" value="QDB64142.1"/>
    <property type="molecule type" value="Genomic_DNA"/>
</dbReference>
<protein>
    <submittedName>
        <fullName evidence="2">Uncharacterized protein</fullName>
    </submittedName>
</protein>
<keyword evidence="1" id="KW-1133">Transmembrane helix</keyword>
<evidence type="ECO:0000256" key="1">
    <source>
        <dbReference type="SAM" id="Phobius"/>
    </source>
</evidence>
<keyword evidence="1" id="KW-0472">Membrane</keyword>
<sequence>MLKFLHSVLVSLSYILGLFLFLLSQLLSEPLVLLLLSFVCVFILFYYYKKC</sequence>
<accession>A0A4Y5T908</accession>
<evidence type="ECO:0000313" key="2">
    <source>
        <dbReference type="EMBL" id="QDB64142.1"/>
    </source>
</evidence>
<dbReference type="AlphaFoldDB" id="A0A4Y5T908"/>
<name>A0A4Y5T908_9PHAE</name>
<organism evidence="2">
    <name type="scientific">Dictyopteris divaricata</name>
    <dbReference type="NCBI Taxonomy" id="156996"/>
    <lineage>
        <taxon>Eukaryota</taxon>
        <taxon>Sar</taxon>
        <taxon>Stramenopiles</taxon>
        <taxon>Ochrophyta</taxon>
        <taxon>PX clade</taxon>
        <taxon>Phaeophyceae</taxon>
        <taxon>Dictyotales</taxon>
        <taxon>Dictyotaceae</taxon>
        <taxon>Dictyopteris</taxon>
    </lineage>
</organism>
<gene>
    <name evidence="2" type="primary">orf51</name>
    <name evidence="2" type="ORF">DicdiMp33</name>
</gene>
<feature type="transmembrane region" description="Helical" evidence="1">
    <location>
        <begin position="30"/>
        <end position="48"/>
    </location>
</feature>
<feature type="transmembrane region" description="Helical" evidence="1">
    <location>
        <begin position="7"/>
        <end position="24"/>
    </location>
</feature>
<keyword evidence="1" id="KW-0812">Transmembrane</keyword>
<proteinExistence type="predicted"/>